<dbReference type="OMA" id="HHHVGIM"/>
<keyword evidence="3" id="KW-1185">Reference proteome</keyword>
<dbReference type="KEGG" id="dvi:6623710"/>
<dbReference type="EMBL" id="CH940647">
    <property type="protein sequence ID" value="EDW70154.1"/>
    <property type="molecule type" value="Genomic_DNA"/>
</dbReference>
<reference evidence="2 3" key="1">
    <citation type="journal article" date="2007" name="Nature">
        <title>Evolution of genes and genomes on the Drosophila phylogeny.</title>
        <authorList>
            <consortium name="Drosophila 12 Genomes Consortium"/>
            <person name="Clark A.G."/>
            <person name="Eisen M.B."/>
            <person name="Smith D.R."/>
            <person name="Bergman C.M."/>
            <person name="Oliver B."/>
            <person name="Markow T.A."/>
            <person name="Kaufman T.C."/>
            <person name="Kellis M."/>
            <person name="Gelbart W."/>
            <person name="Iyer V.N."/>
            <person name="Pollard D.A."/>
            <person name="Sackton T.B."/>
            <person name="Larracuente A.M."/>
            <person name="Singh N.D."/>
            <person name="Abad J.P."/>
            <person name="Abt D.N."/>
            <person name="Adryan B."/>
            <person name="Aguade M."/>
            <person name="Akashi H."/>
            <person name="Anderson W.W."/>
            <person name="Aquadro C.F."/>
            <person name="Ardell D.H."/>
            <person name="Arguello R."/>
            <person name="Artieri C.G."/>
            <person name="Barbash D.A."/>
            <person name="Barker D."/>
            <person name="Barsanti P."/>
            <person name="Batterham P."/>
            <person name="Batzoglou S."/>
            <person name="Begun D."/>
            <person name="Bhutkar A."/>
            <person name="Blanco E."/>
            <person name="Bosak S.A."/>
            <person name="Bradley R.K."/>
            <person name="Brand A.D."/>
            <person name="Brent M.R."/>
            <person name="Brooks A.N."/>
            <person name="Brown R.H."/>
            <person name="Butlin R.K."/>
            <person name="Caggese C."/>
            <person name="Calvi B.R."/>
            <person name="Bernardo de Carvalho A."/>
            <person name="Caspi A."/>
            <person name="Castrezana S."/>
            <person name="Celniker S.E."/>
            <person name="Chang J.L."/>
            <person name="Chapple C."/>
            <person name="Chatterji S."/>
            <person name="Chinwalla A."/>
            <person name="Civetta A."/>
            <person name="Clifton S.W."/>
            <person name="Comeron J.M."/>
            <person name="Costello J.C."/>
            <person name="Coyne J.A."/>
            <person name="Daub J."/>
            <person name="David R.G."/>
            <person name="Delcher A.L."/>
            <person name="Delehaunty K."/>
            <person name="Do C.B."/>
            <person name="Ebling H."/>
            <person name="Edwards K."/>
            <person name="Eickbush T."/>
            <person name="Evans J.D."/>
            <person name="Filipski A."/>
            <person name="Findeiss S."/>
            <person name="Freyhult E."/>
            <person name="Fulton L."/>
            <person name="Fulton R."/>
            <person name="Garcia A.C."/>
            <person name="Gardiner A."/>
            <person name="Garfield D.A."/>
            <person name="Garvin B.E."/>
            <person name="Gibson G."/>
            <person name="Gilbert D."/>
            <person name="Gnerre S."/>
            <person name="Godfrey J."/>
            <person name="Good R."/>
            <person name="Gotea V."/>
            <person name="Gravely B."/>
            <person name="Greenberg A.J."/>
            <person name="Griffiths-Jones S."/>
            <person name="Gross S."/>
            <person name="Guigo R."/>
            <person name="Gustafson E.A."/>
            <person name="Haerty W."/>
            <person name="Hahn M.W."/>
            <person name="Halligan D.L."/>
            <person name="Halpern A.L."/>
            <person name="Halter G.M."/>
            <person name="Han M.V."/>
            <person name="Heger A."/>
            <person name="Hillier L."/>
            <person name="Hinrichs A.S."/>
            <person name="Holmes I."/>
            <person name="Hoskins R.A."/>
            <person name="Hubisz M.J."/>
            <person name="Hultmark D."/>
            <person name="Huntley M.A."/>
            <person name="Jaffe D.B."/>
            <person name="Jagadeeshan S."/>
            <person name="Jeck W.R."/>
            <person name="Johnson J."/>
            <person name="Jones C.D."/>
            <person name="Jordan W.C."/>
            <person name="Karpen G.H."/>
            <person name="Kataoka E."/>
            <person name="Keightley P.D."/>
            <person name="Kheradpour P."/>
            <person name="Kirkness E.F."/>
            <person name="Koerich L.B."/>
            <person name="Kristiansen K."/>
            <person name="Kudrna D."/>
            <person name="Kulathinal R.J."/>
            <person name="Kumar S."/>
            <person name="Kwok R."/>
            <person name="Lander E."/>
            <person name="Langley C.H."/>
            <person name="Lapoint R."/>
            <person name="Lazzaro B.P."/>
            <person name="Lee S.J."/>
            <person name="Levesque L."/>
            <person name="Li R."/>
            <person name="Lin C.F."/>
            <person name="Lin M.F."/>
            <person name="Lindblad-Toh K."/>
            <person name="Llopart A."/>
            <person name="Long M."/>
            <person name="Low L."/>
            <person name="Lozovsky E."/>
            <person name="Lu J."/>
            <person name="Luo M."/>
            <person name="Machado C.A."/>
            <person name="Makalowski W."/>
            <person name="Marzo M."/>
            <person name="Matsuda M."/>
            <person name="Matzkin L."/>
            <person name="McAllister B."/>
            <person name="McBride C.S."/>
            <person name="McKernan B."/>
            <person name="McKernan K."/>
            <person name="Mendez-Lago M."/>
            <person name="Minx P."/>
            <person name="Mollenhauer M.U."/>
            <person name="Montooth K."/>
            <person name="Mount S.M."/>
            <person name="Mu X."/>
            <person name="Myers E."/>
            <person name="Negre B."/>
            <person name="Newfeld S."/>
            <person name="Nielsen R."/>
            <person name="Noor M.A."/>
            <person name="O'Grady P."/>
            <person name="Pachter L."/>
            <person name="Papaceit M."/>
            <person name="Parisi M.J."/>
            <person name="Parisi M."/>
            <person name="Parts L."/>
            <person name="Pedersen J.S."/>
            <person name="Pesole G."/>
            <person name="Phillippy A.M."/>
            <person name="Ponting C.P."/>
            <person name="Pop M."/>
            <person name="Porcelli D."/>
            <person name="Powell J.R."/>
            <person name="Prohaska S."/>
            <person name="Pruitt K."/>
            <person name="Puig M."/>
            <person name="Quesneville H."/>
            <person name="Ram K.R."/>
            <person name="Rand D."/>
            <person name="Rasmussen M.D."/>
            <person name="Reed L.K."/>
            <person name="Reenan R."/>
            <person name="Reily A."/>
            <person name="Remington K.A."/>
            <person name="Rieger T.T."/>
            <person name="Ritchie M.G."/>
            <person name="Robin C."/>
            <person name="Rogers Y.H."/>
            <person name="Rohde C."/>
            <person name="Rozas J."/>
            <person name="Rubenfield M.J."/>
            <person name="Ruiz A."/>
            <person name="Russo S."/>
            <person name="Salzberg S.L."/>
            <person name="Sanchez-Gracia A."/>
            <person name="Saranga D.J."/>
            <person name="Sato H."/>
            <person name="Schaeffer S.W."/>
            <person name="Schatz M.C."/>
            <person name="Schlenke T."/>
            <person name="Schwartz R."/>
            <person name="Segarra C."/>
            <person name="Singh R.S."/>
            <person name="Sirot L."/>
            <person name="Sirota M."/>
            <person name="Sisneros N.B."/>
            <person name="Smith C.D."/>
            <person name="Smith T.F."/>
            <person name="Spieth J."/>
            <person name="Stage D.E."/>
            <person name="Stark A."/>
            <person name="Stephan W."/>
            <person name="Strausberg R.L."/>
            <person name="Strempel S."/>
            <person name="Sturgill D."/>
            <person name="Sutton G."/>
            <person name="Sutton G.G."/>
            <person name="Tao W."/>
            <person name="Teichmann S."/>
            <person name="Tobari Y.N."/>
            <person name="Tomimura Y."/>
            <person name="Tsolas J.M."/>
            <person name="Valente V.L."/>
            <person name="Venter E."/>
            <person name="Venter J.C."/>
            <person name="Vicario S."/>
            <person name="Vieira F.G."/>
            <person name="Vilella A.J."/>
            <person name="Villasante A."/>
            <person name="Walenz B."/>
            <person name="Wang J."/>
            <person name="Wasserman M."/>
            <person name="Watts T."/>
            <person name="Wilson D."/>
            <person name="Wilson R.K."/>
            <person name="Wing R.A."/>
            <person name="Wolfner M.F."/>
            <person name="Wong A."/>
            <person name="Wong G.K."/>
            <person name="Wu C.I."/>
            <person name="Wu G."/>
            <person name="Yamamoto D."/>
            <person name="Yang H.P."/>
            <person name="Yang S.P."/>
            <person name="Yorke J.A."/>
            <person name="Yoshida K."/>
            <person name="Zdobnov E."/>
            <person name="Zhang P."/>
            <person name="Zhang Y."/>
            <person name="Zimin A.V."/>
            <person name="Baldwin J."/>
            <person name="Abdouelleil A."/>
            <person name="Abdulkadir J."/>
            <person name="Abebe A."/>
            <person name="Abera B."/>
            <person name="Abreu J."/>
            <person name="Acer S.C."/>
            <person name="Aftuck L."/>
            <person name="Alexander A."/>
            <person name="An P."/>
            <person name="Anderson E."/>
            <person name="Anderson S."/>
            <person name="Arachi H."/>
            <person name="Azer M."/>
            <person name="Bachantsang P."/>
            <person name="Barry A."/>
            <person name="Bayul T."/>
            <person name="Berlin A."/>
            <person name="Bessette D."/>
            <person name="Bloom T."/>
            <person name="Blye J."/>
            <person name="Boguslavskiy L."/>
            <person name="Bonnet C."/>
            <person name="Boukhgalter B."/>
            <person name="Bourzgui I."/>
            <person name="Brown A."/>
            <person name="Cahill P."/>
            <person name="Channer S."/>
            <person name="Cheshatsang Y."/>
            <person name="Chuda L."/>
            <person name="Citroen M."/>
            <person name="Collymore A."/>
            <person name="Cooke P."/>
            <person name="Costello M."/>
            <person name="D'Aco K."/>
            <person name="Daza R."/>
            <person name="De Haan G."/>
            <person name="DeGray S."/>
            <person name="DeMaso C."/>
            <person name="Dhargay N."/>
            <person name="Dooley K."/>
            <person name="Dooley E."/>
            <person name="Doricent M."/>
            <person name="Dorje P."/>
            <person name="Dorjee K."/>
            <person name="Dupes A."/>
            <person name="Elong R."/>
            <person name="Falk J."/>
            <person name="Farina A."/>
            <person name="Faro S."/>
            <person name="Ferguson D."/>
            <person name="Fisher S."/>
            <person name="Foley C.D."/>
            <person name="Franke A."/>
            <person name="Friedrich D."/>
            <person name="Gadbois L."/>
            <person name="Gearin G."/>
            <person name="Gearin C.R."/>
            <person name="Giannoukos G."/>
            <person name="Goode T."/>
            <person name="Graham J."/>
            <person name="Grandbois E."/>
            <person name="Grewal S."/>
            <person name="Gyaltsen K."/>
            <person name="Hafez N."/>
            <person name="Hagos B."/>
            <person name="Hall J."/>
            <person name="Henson C."/>
            <person name="Hollinger A."/>
            <person name="Honan T."/>
            <person name="Huard M.D."/>
            <person name="Hughes L."/>
            <person name="Hurhula B."/>
            <person name="Husby M.E."/>
            <person name="Kamat A."/>
            <person name="Kanga B."/>
            <person name="Kashin S."/>
            <person name="Khazanovich D."/>
            <person name="Kisner P."/>
            <person name="Lance K."/>
            <person name="Lara M."/>
            <person name="Lee W."/>
            <person name="Lennon N."/>
            <person name="Letendre F."/>
            <person name="LeVine R."/>
            <person name="Lipovsky A."/>
            <person name="Liu X."/>
            <person name="Liu J."/>
            <person name="Liu S."/>
            <person name="Lokyitsang T."/>
            <person name="Lokyitsang Y."/>
            <person name="Lubonja R."/>
            <person name="Lui A."/>
            <person name="MacDonald P."/>
            <person name="Magnisalis V."/>
            <person name="Maru K."/>
            <person name="Matthews C."/>
            <person name="McCusker W."/>
            <person name="McDonough S."/>
            <person name="Mehta T."/>
            <person name="Meldrim J."/>
            <person name="Meneus L."/>
            <person name="Mihai O."/>
            <person name="Mihalev A."/>
            <person name="Mihova T."/>
            <person name="Mittelman R."/>
            <person name="Mlenga V."/>
            <person name="Montmayeur A."/>
            <person name="Mulrain L."/>
            <person name="Navidi A."/>
            <person name="Naylor J."/>
            <person name="Negash T."/>
            <person name="Nguyen T."/>
            <person name="Nguyen N."/>
            <person name="Nicol R."/>
            <person name="Norbu C."/>
            <person name="Norbu N."/>
            <person name="Novod N."/>
            <person name="O'Neill B."/>
            <person name="Osman S."/>
            <person name="Markiewicz E."/>
            <person name="Oyono O.L."/>
            <person name="Patti C."/>
            <person name="Phunkhang P."/>
            <person name="Pierre F."/>
            <person name="Priest M."/>
            <person name="Raghuraman S."/>
            <person name="Rege F."/>
            <person name="Reyes R."/>
            <person name="Rise C."/>
            <person name="Rogov P."/>
            <person name="Ross K."/>
            <person name="Ryan E."/>
            <person name="Settipalli S."/>
            <person name="Shea T."/>
            <person name="Sherpa N."/>
            <person name="Shi L."/>
            <person name="Shih D."/>
            <person name="Sparrow T."/>
            <person name="Spaulding J."/>
            <person name="Stalker J."/>
            <person name="Stange-Thomann N."/>
            <person name="Stavropoulos S."/>
            <person name="Stone C."/>
            <person name="Strader C."/>
            <person name="Tesfaye S."/>
            <person name="Thomson T."/>
            <person name="Thoulutsang Y."/>
            <person name="Thoulutsang D."/>
            <person name="Topham K."/>
            <person name="Topping I."/>
            <person name="Tsamla T."/>
            <person name="Vassiliev H."/>
            <person name="Vo A."/>
            <person name="Wangchuk T."/>
            <person name="Wangdi T."/>
            <person name="Weiand M."/>
            <person name="Wilkinson J."/>
            <person name="Wilson A."/>
            <person name="Yadav S."/>
            <person name="Young G."/>
            <person name="Yu Q."/>
            <person name="Zembek L."/>
            <person name="Zhong D."/>
            <person name="Zimmer A."/>
            <person name="Zwirko Z."/>
            <person name="Jaffe D.B."/>
            <person name="Alvarez P."/>
            <person name="Brockman W."/>
            <person name="Butler J."/>
            <person name="Chin C."/>
            <person name="Gnerre S."/>
            <person name="Grabherr M."/>
            <person name="Kleber M."/>
            <person name="Mauceli E."/>
            <person name="MacCallum I."/>
        </authorList>
    </citation>
    <scope>NUCLEOTIDE SEQUENCE [LARGE SCALE GENOMIC DNA]</scope>
    <source>
        <strain evidence="3">Tucson 15010-1051.87</strain>
    </source>
</reference>
<dbReference type="PANTHER" id="PTHR21398:SF11">
    <property type="entry name" value="HDC15381-RELATED"/>
    <property type="match status" value="1"/>
</dbReference>
<keyword evidence="1" id="KW-0732">Signal</keyword>
<dbReference type="PhylomeDB" id="B4LEH8"/>
<evidence type="ECO:0000313" key="3">
    <source>
        <dbReference type="Proteomes" id="UP000008792"/>
    </source>
</evidence>
<dbReference type="PANTHER" id="PTHR21398">
    <property type="entry name" value="AGAP007094-PA"/>
    <property type="match status" value="1"/>
</dbReference>
<gene>
    <name evidence="2" type="primary">Dvir\GJ13647</name>
    <name evidence="2" type="ORF">Dvir_GJ13647</name>
</gene>
<feature type="chain" id="PRO_5002815807" evidence="1">
    <location>
        <begin position="20"/>
        <end position="217"/>
    </location>
</feature>
<dbReference type="InParanoid" id="B4LEH8"/>
<dbReference type="Proteomes" id="UP000008792">
    <property type="component" value="Unassembled WGS sequence"/>
</dbReference>
<dbReference type="eggNOG" id="ENOG502T8ZF">
    <property type="taxonomic scope" value="Eukaryota"/>
</dbReference>
<feature type="signal peptide" evidence="1">
    <location>
        <begin position="1"/>
        <end position="19"/>
    </location>
</feature>
<organism evidence="2 3">
    <name type="scientific">Drosophila virilis</name>
    <name type="common">Fruit fly</name>
    <dbReference type="NCBI Taxonomy" id="7244"/>
    <lineage>
        <taxon>Eukaryota</taxon>
        <taxon>Metazoa</taxon>
        <taxon>Ecdysozoa</taxon>
        <taxon>Arthropoda</taxon>
        <taxon>Hexapoda</taxon>
        <taxon>Insecta</taxon>
        <taxon>Pterygota</taxon>
        <taxon>Neoptera</taxon>
        <taxon>Endopterygota</taxon>
        <taxon>Diptera</taxon>
        <taxon>Brachycera</taxon>
        <taxon>Muscomorpha</taxon>
        <taxon>Ephydroidea</taxon>
        <taxon>Drosophilidae</taxon>
        <taxon>Drosophila</taxon>
    </lineage>
</organism>
<proteinExistence type="predicted"/>
<dbReference type="Pfam" id="PF07841">
    <property type="entry name" value="DM4_12"/>
    <property type="match status" value="1"/>
</dbReference>
<dbReference type="HOGENOM" id="CLU_053597_0_0_1"/>
<accession>B4LEH8</accession>
<sequence length="217" mass="24472">MHLTSCLLLLVWLVPWLEASYDVISPTQNITAYLHARQKRHQLLYQNGGSIRLVVGPVMAVELQDPVAWRSMVNFYVIHFGAYTLPSAPLYPWDKWESVFARSLNDKIRQLDASHEDDTRLFAYTALEHYMDNASGVRGRGRQCLLRAMCENAQVHHHVGIMAELLNVLLTPGKARLEEAYKEAYAAGLAGVDCCEQFHECPRGASALDAFTLDVNN</sequence>
<protein>
    <submittedName>
        <fullName evidence="2">Uncharacterized protein</fullName>
    </submittedName>
</protein>
<dbReference type="AlphaFoldDB" id="B4LEH8"/>
<evidence type="ECO:0000313" key="2">
    <source>
        <dbReference type="EMBL" id="EDW70154.1"/>
    </source>
</evidence>
<evidence type="ECO:0000256" key="1">
    <source>
        <dbReference type="SAM" id="SignalP"/>
    </source>
</evidence>
<dbReference type="OrthoDB" id="6358587at2759"/>
<dbReference type="SMART" id="SM00718">
    <property type="entry name" value="DM4_12"/>
    <property type="match status" value="1"/>
</dbReference>
<dbReference type="InterPro" id="IPR006631">
    <property type="entry name" value="DM4_12"/>
</dbReference>
<name>B4LEH8_DROVI</name>